<evidence type="ECO:0000313" key="2">
    <source>
        <dbReference type="Proteomes" id="UP000178935"/>
    </source>
</evidence>
<name>A0A1G2JQU0_9BACT</name>
<reference evidence="1 2" key="1">
    <citation type="journal article" date="2016" name="Nat. Commun.">
        <title>Thousands of microbial genomes shed light on interconnected biogeochemical processes in an aquifer system.</title>
        <authorList>
            <person name="Anantharaman K."/>
            <person name="Brown C.T."/>
            <person name="Hug L.A."/>
            <person name="Sharon I."/>
            <person name="Castelle C.J."/>
            <person name="Probst A.J."/>
            <person name="Thomas B.C."/>
            <person name="Singh A."/>
            <person name="Wilkins M.J."/>
            <person name="Karaoz U."/>
            <person name="Brodie E.L."/>
            <person name="Williams K.H."/>
            <person name="Hubbard S.S."/>
            <person name="Banfield J.F."/>
        </authorList>
    </citation>
    <scope>NUCLEOTIDE SEQUENCE [LARGE SCALE GENOMIC DNA]</scope>
</reference>
<accession>A0A1G2JQU0</accession>
<dbReference type="EMBL" id="MHPU01000008">
    <property type="protein sequence ID" value="OGZ89313.1"/>
    <property type="molecule type" value="Genomic_DNA"/>
</dbReference>
<sequence>MICICESFLDCSESYDQIILNQIFGIHIFHGRRKYVYLIFFDLHWFNVCGDWNIAEKLYIIIYRD</sequence>
<gene>
    <name evidence="1" type="ORF">A2561_02685</name>
</gene>
<evidence type="ECO:0000313" key="1">
    <source>
        <dbReference type="EMBL" id="OGZ89313.1"/>
    </source>
</evidence>
<comment type="caution">
    <text evidence="1">The sequence shown here is derived from an EMBL/GenBank/DDBJ whole genome shotgun (WGS) entry which is preliminary data.</text>
</comment>
<dbReference type="Proteomes" id="UP000178935">
    <property type="component" value="Unassembled WGS sequence"/>
</dbReference>
<proteinExistence type="predicted"/>
<protein>
    <submittedName>
        <fullName evidence="1">Uncharacterized protein</fullName>
    </submittedName>
</protein>
<organism evidence="1 2">
    <name type="scientific">Candidatus Staskawiczbacteria bacterium RIFOXYD1_FULL_32_13</name>
    <dbReference type="NCBI Taxonomy" id="1802234"/>
    <lineage>
        <taxon>Bacteria</taxon>
        <taxon>Candidatus Staskawicziibacteriota</taxon>
    </lineage>
</organism>
<dbReference type="AlphaFoldDB" id="A0A1G2JQU0"/>